<dbReference type="GO" id="GO:0016787">
    <property type="term" value="F:hydrolase activity"/>
    <property type="evidence" value="ECO:0007669"/>
    <property type="project" value="UniProtKB-KW"/>
</dbReference>
<name>A0ABP9HA07_9ACTN</name>
<dbReference type="SUPFAM" id="SSF56784">
    <property type="entry name" value="HAD-like"/>
    <property type="match status" value="1"/>
</dbReference>
<dbReference type="RefSeq" id="WP_345710772.1">
    <property type="nucleotide sequence ID" value="NZ_BAABIL010000054.1"/>
</dbReference>
<dbReference type="PRINTS" id="PR00413">
    <property type="entry name" value="HADHALOGNASE"/>
</dbReference>
<sequence>MRARTTGDLTPPPSTRALIFDWDGTLADSTTANYLSLRHALGQHGHRLPRTWFEQRTGLSAEDVARAYADEHAVELDEAAVARHRADAYLRYHVHTVEAVTPVVTVARQALLRGRRLAIATGGNARTFEPTLDHLGIRELFAVIVTRDEVEHGKPAPDLFDAALKRLRVRPTEAIVYEDSEEGLLAAEAAGILAIDVRPLLATRRRTSAAATTGGDVGAAAGSAGDRSEHDVLDELEERHG</sequence>
<dbReference type="InterPro" id="IPR023198">
    <property type="entry name" value="PGP-like_dom2"/>
</dbReference>
<accession>A0ABP9HA07</accession>
<dbReference type="PANTHER" id="PTHR43481:SF4">
    <property type="entry name" value="GLYCEROL-1-PHOSPHATE PHOSPHOHYDROLASE 1-RELATED"/>
    <property type="match status" value="1"/>
</dbReference>
<dbReference type="Gene3D" id="3.40.50.1000">
    <property type="entry name" value="HAD superfamily/HAD-like"/>
    <property type="match status" value="1"/>
</dbReference>
<evidence type="ECO:0000313" key="3">
    <source>
        <dbReference type="Proteomes" id="UP001501195"/>
    </source>
</evidence>
<evidence type="ECO:0000313" key="2">
    <source>
        <dbReference type="EMBL" id="GAA4965072.1"/>
    </source>
</evidence>
<keyword evidence="3" id="KW-1185">Reference proteome</keyword>
<feature type="region of interest" description="Disordered" evidence="1">
    <location>
        <begin position="208"/>
        <end position="241"/>
    </location>
</feature>
<evidence type="ECO:0000256" key="1">
    <source>
        <dbReference type="SAM" id="MobiDB-lite"/>
    </source>
</evidence>
<dbReference type="NCBIfam" id="TIGR01509">
    <property type="entry name" value="HAD-SF-IA-v3"/>
    <property type="match status" value="1"/>
</dbReference>
<comment type="caution">
    <text evidence="2">The sequence shown here is derived from an EMBL/GenBank/DDBJ whole genome shotgun (WGS) entry which is preliminary data.</text>
</comment>
<keyword evidence="2" id="KW-0378">Hydrolase</keyword>
<protein>
    <submittedName>
        <fullName evidence="2">HAD family hydrolase</fullName>
    </submittedName>
</protein>
<proteinExistence type="predicted"/>
<dbReference type="Pfam" id="PF13419">
    <property type="entry name" value="HAD_2"/>
    <property type="match status" value="1"/>
</dbReference>
<dbReference type="EMBL" id="BAABIL010000054">
    <property type="protein sequence ID" value="GAA4965072.1"/>
    <property type="molecule type" value="Genomic_DNA"/>
</dbReference>
<reference evidence="3" key="1">
    <citation type="journal article" date="2019" name="Int. J. Syst. Evol. Microbiol.">
        <title>The Global Catalogue of Microorganisms (GCM) 10K type strain sequencing project: providing services to taxonomists for standard genome sequencing and annotation.</title>
        <authorList>
            <consortium name="The Broad Institute Genomics Platform"/>
            <consortium name="The Broad Institute Genome Sequencing Center for Infectious Disease"/>
            <person name="Wu L."/>
            <person name="Ma J."/>
        </authorList>
    </citation>
    <scope>NUCLEOTIDE SEQUENCE [LARGE SCALE GENOMIC DNA]</scope>
    <source>
        <strain evidence="3">JCM 18126</strain>
    </source>
</reference>
<dbReference type="Gene3D" id="1.10.150.240">
    <property type="entry name" value="Putative phosphatase, domain 2"/>
    <property type="match status" value="1"/>
</dbReference>
<dbReference type="InterPro" id="IPR051806">
    <property type="entry name" value="HAD-like_SPP"/>
</dbReference>
<dbReference type="SFLD" id="SFLDG01129">
    <property type="entry name" value="C1.5:_HAD__Beta-PGM__Phosphata"/>
    <property type="match status" value="1"/>
</dbReference>
<dbReference type="SFLD" id="SFLDS00003">
    <property type="entry name" value="Haloacid_Dehalogenase"/>
    <property type="match status" value="1"/>
</dbReference>
<gene>
    <name evidence="2" type="ORF">GCM10023225_05250</name>
</gene>
<dbReference type="InterPro" id="IPR036412">
    <property type="entry name" value="HAD-like_sf"/>
</dbReference>
<dbReference type="InterPro" id="IPR006439">
    <property type="entry name" value="HAD-SF_hydro_IA"/>
</dbReference>
<dbReference type="PANTHER" id="PTHR43481">
    <property type="entry name" value="FRUCTOSE-1-PHOSPHATE PHOSPHATASE"/>
    <property type="match status" value="1"/>
</dbReference>
<dbReference type="InterPro" id="IPR023214">
    <property type="entry name" value="HAD_sf"/>
</dbReference>
<feature type="compositionally biased region" description="Low complexity" evidence="1">
    <location>
        <begin position="208"/>
        <end position="225"/>
    </location>
</feature>
<feature type="compositionally biased region" description="Basic and acidic residues" evidence="1">
    <location>
        <begin position="226"/>
        <end position="241"/>
    </location>
</feature>
<dbReference type="Proteomes" id="UP001501195">
    <property type="component" value="Unassembled WGS sequence"/>
</dbReference>
<organism evidence="2 3">
    <name type="scientific">Kineococcus glutinatus</name>
    <dbReference type="NCBI Taxonomy" id="1070872"/>
    <lineage>
        <taxon>Bacteria</taxon>
        <taxon>Bacillati</taxon>
        <taxon>Actinomycetota</taxon>
        <taxon>Actinomycetes</taxon>
        <taxon>Kineosporiales</taxon>
        <taxon>Kineosporiaceae</taxon>
        <taxon>Kineococcus</taxon>
    </lineage>
</organism>
<dbReference type="InterPro" id="IPR041492">
    <property type="entry name" value="HAD_2"/>
</dbReference>